<dbReference type="InterPro" id="IPR011335">
    <property type="entry name" value="Restrct_endonuc-II-like"/>
</dbReference>
<organism evidence="2 3">
    <name type="scientific">Leucothrix pacifica</name>
    <dbReference type="NCBI Taxonomy" id="1247513"/>
    <lineage>
        <taxon>Bacteria</taxon>
        <taxon>Pseudomonadati</taxon>
        <taxon>Pseudomonadota</taxon>
        <taxon>Gammaproteobacteria</taxon>
        <taxon>Thiotrichales</taxon>
        <taxon>Thiotrichaceae</taxon>
        <taxon>Leucothrix</taxon>
    </lineage>
</organism>
<dbReference type="CDD" id="cd06260">
    <property type="entry name" value="DUF820-like"/>
    <property type="match status" value="1"/>
</dbReference>
<dbReference type="OrthoDB" id="5568181at2"/>
<reference evidence="2 3" key="1">
    <citation type="submission" date="2018-05" db="EMBL/GenBank/DDBJ databases">
        <title>Leucothrix arctica sp. nov., isolated from Arctic seawater.</title>
        <authorList>
            <person name="Choi A."/>
            <person name="Baek K."/>
        </authorList>
    </citation>
    <scope>NUCLEOTIDE SEQUENCE [LARGE SCALE GENOMIC DNA]</scope>
    <source>
        <strain evidence="2 3">JCM 18388</strain>
    </source>
</reference>
<evidence type="ECO:0000313" key="2">
    <source>
        <dbReference type="EMBL" id="PWQ99673.1"/>
    </source>
</evidence>
<dbReference type="Gene3D" id="3.90.1570.10">
    <property type="entry name" value="tt1808, chain A"/>
    <property type="match status" value="1"/>
</dbReference>
<keyword evidence="3" id="KW-1185">Reference proteome</keyword>
<feature type="domain" description="Putative restriction endonuclease" evidence="1">
    <location>
        <begin position="18"/>
        <end position="131"/>
    </location>
</feature>
<dbReference type="Pfam" id="PF05685">
    <property type="entry name" value="Uma2"/>
    <property type="match status" value="1"/>
</dbReference>
<dbReference type="InterPro" id="IPR008538">
    <property type="entry name" value="Uma2"/>
</dbReference>
<comment type="caution">
    <text evidence="2">The sequence shown here is derived from an EMBL/GenBank/DDBJ whole genome shotgun (WGS) entry which is preliminary data.</text>
</comment>
<protein>
    <submittedName>
        <fullName evidence="2">Uma2 family endonuclease</fullName>
    </submittedName>
</protein>
<gene>
    <name evidence="2" type="ORF">DKW60_05190</name>
</gene>
<dbReference type="GO" id="GO:0004519">
    <property type="term" value="F:endonuclease activity"/>
    <property type="evidence" value="ECO:0007669"/>
    <property type="project" value="UniProtKB-KW"/>
</dbReference>
<dbReference type="RefSeq" id="WP_109836611.1">
    <property type="nucleotide sequence ID" value="NZ_QGKM01000009.1"/>
</dbReference>
<dbReference type="EMBL" id="QGKM01000009">
    <property type="protein sequence ID" value="PWQ99673.1"/>
    <property type="molecule type" value="Genomic_DNA"/>
</dbReference>
<name>A0A317CQ84_9GAMM</name>
<dbReference type="PANTHER" id="PTHR34107">
    <property type="entry name" value="SLL0198 PROTEIN-RELATED"/>
    <property type="match status" value="1"/>
</dbReference>
<dbReference type="SUPFAM" id="SSF52980">
    <property type="entry name" value="Restriction endonuclease-like"/>
    <property type="match status" value="1"/>
</dbReference>
<keyword evidence="2" id="KW-0540">Nuclease</keyword>
<proteinExistence type="predicted"/>
<evidence type="ECO:0000313" key="3">
    <source>
        <dbReference type="Proteomes" id="UP000245539"/>
    </source>
</evidence>
<dbReference type="AlphaFoldDB" id="A0A317CQ84"/>
<accession>A0A317CQ84</accession>
<evidence type="ECO:0000259" key="1">
    <source>
        <dbReference type="Pfam" id="PF05685"/>
    </source>
</evidence>
<dbReference type="InterPro" id="IPR012296">
    <property type="entry name" value="Nuclease_put_TT1808"/>
</dbReference>
<keyword evidence="2" id="KW-0378">Hydrolase</keyword>
<keyword evidence="2" id="KW-0255">Endonuclease</keyword>
<sequence>MEWAEVIGNPLLKDLPFKIELNKFGQILMSPASNQHGRIQMRVGNQLANNSPEGEVIAECSIQTSEGVRVADVVWASNEFIQTYAYKTPYPKAPEICIEIVSPSNSKAEIAQKVELYLAKGALEVWVIYDSGEVNTFTHAGEIAKSALCPEAQKI</sequence>
<dbReference type="PANTHER" id="PTHR34107:SF4">
    <property type="entry name" value="SLL1222 PROTEIN"/>
    <property type="match status" value="1"/>
</dbReference>
<dbReference type="Proteomes" id="UP000245539">
    <property type="component" value="Unassembled WGS sequence"/>
</dbReference>